<evidence type="ECO:0000313" key="3">
    <source>
        <dbReference type="Proteomes" id="UP000182993"/>
    </source>
</evidence>
<dbReference type="AlphaFoldDB" id="A0A1J0LUL5"/>
<sequence>MGAFPAVNLIPQDRRLKVLQVYPDLVGAARVGPGLHQGVGPCGGEDPKLRLGVPGSHAPHMHLVPLHRVAANGGDEGSLLGVPLGEGQVALHHQPVAEGPGKGLHRSRVFGHHQNAAGVLVQAVDDARAHPLGPCGRQGFRNLQVPAQKGVHHGTRVDPGGRVGEEARGFVQDQEVLVLVKHGDGKVLRDHHRALLWGLHLDLFPLEAVGGLFHHPIPHPHPALGNPGLSPGPAHAAGLGHRLVQAHPLRLKAHHGPHCRARSCARGQGKPLPAPPRRTLQGPLG</sequence>
<name>A0A1J0LUL5_THEBO</name>
<proteinExistence type="predicted"/>
<organism evidence="2 3">
    <name type="scientific">Thermus brockianus</name>
    <dbReference type="NCBI Taxonomy" id="56956"/>
    <lineage>
        <taxon>Bacteria</taxon>
        <taxon>Thermotogati</taxon>
        <taxon>Deinococcota</taxon>
        <taxon>Deinococci</taxon>
        <taxon>Thermales</taxon>
        <taxon>Thermaceae</taxon>
        <taxon>Thermus</taxon>
    </lineage>
</organism>
<dbReference type="EMBL" id="CP016312">
    <property type="protein sequence ID" value="APD09692.1"/>
    <property type="molecule type" value="Genomic_DNA"/>
</dbReference>
<evidence type="ECO:0000313" key="2">
    <source>
        <dbReference type="EMBL" id="APD09692.1"/>
    </source>
</evidence>
<dbReference type="Proteomes" id="UP000182993">
    <property type="component" value="Chromosome"/>
</dbReference>
<dbReference type="STRING" id="56956.A0O31_01583"/>
<protein>
    <submittedName>
        <fullName evidence="2">Uncharacterized protein</fullName>
    </submittedName>
</protein>
<dbReference type="KEGG" id="tbc:A0O31_01583"/>
<accession>A0A1J0LUL5</accession>
<reference evidence="3" key="1">
    <citation type="submission" date="2016-06" db="EMBL/GenBank/DDBJ databases">
        <title>Whole genome sequencing of Thermus brockianus strain GE-1.</title>
        <authorList>
            <person name="Schaefers C."/>
            <person name="Blank S."/>
            <person name="Wiebusch S."/>
            <person name="Elleuche S."/>
            <person name="Antranikian G."/>
        </authorList>
    </citation>
    <scope>NUCLEOTIDE SEQUENCE [LARGE SCALE GENOMIC DNA]</scope>
    <source>
        <strain evidence="3">GE-1</strain>
    </source>
</reference>
<feature type="compositionally biased region" description="Basic residues" evidence="1">
    <location>
        <begin position="254"/>
        <end position="263"/>
    </location>
</feature>
<feature type="region of interest" description="Disordered" evidence="1">
    <location>
        <begin position="254"/>
        <end position="285"/>
    </location>
</feature>
<gene>
    <name evidence="2" type="ORF">A0O31_01583</name>
</gene>
<evidence type="ECO:0000256" key="1">
    <source>
        <dbReference type="SAM" id="MobiDB-lite"/>
    </source>
</evidence>